<dbReference type="GO" id="GO:0008270">
    <property type="term" value="F:zinc ion binding"/>
    <property type="evidence" value="ECO:0007669"/>
    <property type="project" value="InterPro"/>
</dbReference>
<proteinExistence type="predicted"/>
<keyword evidence="6" id="KW-0539">Nucleus</keyword>
<evidence type="ECO:0000313" key="9">
    <source>
        <dbReference type="EMBL" id="KAG9238755.1"/>
    </source>
</evidence>
<evidence type="ECO:0000256" key="4">
    <source>
        <dbReference type="ARBA" id="ARBA00023125"/>
    </source>
</evidence>
<accession>A0A9P8C9S6</accession>
<evidence type="ECO:0000313" key="10">
    <source>
        <dbReference type="Proteomes" id="UP000824998"/>
    </source>
</evidence>
<dbReference type="AlphaFoldDB" id="A0A9P8C9S6"/>
<dbReference type="SMART" id="SM00066">
    <property type="entry name" value="GAL4"/>
    <property type="match status" value="1"/>
</dbReference>
<dbReference type="PROSITE" id="PS00463">
    <property type="entry name" value="ZN2_CY6_FUNGAL_1"/>
    <property type="match status" value="1"/>
</dbReference>
<evidence type="ECO:0000256" key="5">
    <source>
        <dbReference type="ARBA" id="ARBA00023163"/>
    </source>
</evidence>
<evidence type="ECO:0000256" key="1">
    <source>
        <dbReference type="ARBA" id="ARBA00022723"/>
    </source>
</evidence>
<evidence type="ECO:0000259" key="8">
    <source>
        <dbReference type="PROSITE" id="PS50048"/>
    </source>
</evidence>
<evidence type="ECO:0000256" key="7">
    <source>
        <dbReference type="SAM" id="MobiDB-lite"/>
    </source>
</evidence>
<dbReference type="InterPro" id="IPR021858">
    <property type="entry name" value="Fun_TF"/>
</dbReference>
<reference evidence="9" key="1">
    <citation type="journal article" date="2021" name="IMA Fungus">
        <title>Genomic characterization of three marine fungi, including Emericellopsis atlantica sp. nov. with signatures of a generalist lifestyle and marine biomass degradation.</title>
        <authorList>
            <person name="Hagestad O.C."/>
            <person name="Hou L."/>
            <person name="Andersen J.H."/>
            <person name="Hansen E.H."/>
            <person name="Altermark B."/>
            <person name="Li C."/>
            <person name="Kuhnert E."/>
            <person name="Cox R.J."/>
            <person name="Crous P.W."/>
            <person name="Spatafora J.W."/>
            <person name="Lail K."/>
            <person name="Amirebrahimi M."/>
            <person name="Lipzen A."/>
            <person name="Pangilinan J."/>
            <person name="Andreopoulos W."/>
            <person name="Hayes R.D."/>
            <person name="Ng V."/>
            <person name="Grigoriev I.V."/>
            <person name="Jackson S.A."/>
            <person name="Sutton T.D.S."/>
            <person name="Dobson A.D.W."/>
            <person name="Rama T."/>
        </authorList>
    </citation>
    <scope>NUCLEOTIDE SEQUENCE</scope>
    <source>
        <strain evidence="9">TRa018bII</strain>
    </source>
</reference>
<keyword evidence="5" id="KW-0804">Transcription</keyword>
<organism evidence="9 10">
    <name type="scientific">Amylocarpus encephaloides</name>
    <dbReference type="NCBI Taxonomy" id="45428"/>
    <lineage>
        <taxon>Eukaryota</taxon>
        <taxon>Fungi</taxon>
        <taxon>Dikarya</taxon>
        <taxon>Ascomycota</taxon>
        <taxon>Pezizomycotina</taxon>
        <taxon>Leotiomycetes</taxon>
        <taxon>Helotiales</taxon>
        <taxon>Helotiales incertae sedis</taxon>
        <taxon>Amylocarpus</taxon>
    </lineage>
</organism>
<sequence length="560" mass="64213">MADTIAMSDEARINANKSKRPGPAERKRVKTSKVRTGCRTCKSRRVKCDEARPACLRCLRIGKDYCKGYEYTNISRHSAQKRILLPLAPQNDPIIQRFNSQDELSSFRLYCEKVAPKLSFNTDSVWQKLLLQAGQENEFIRNAIFAIGGFSQRSRLSASRGSGEGYTGVDSVKFEKAALAQYGKFLEGTKRYISRTSKEEGRRVAMISCLLVICIENMQYRPHNALLHAQQGLKLVEEITDDDSDIRQVSNAPEAIEVELMQQFGRLDLQVVGCYDVQPKEVHYKLKNEGNIKIRNMPETFQNVDEACLYLDLVMRRTFHFMAYTNSDHKVQFNFGLEDDIFQKSFCSREETDLLPAPHDVHVEQARYTAEVLRWNQAFEPLFADVLWNPHHPDSIRALMMKVHSLTTTLSLADHLKKSELQIDNFLPEMESLVYFSKKLLEHPHYVRGEFAFDMGLIYPLIIPTLNCRDRKLRREAIDLLAVKPWREAHWDSGHAADVARLVMQVEEEGVETDFIPEWARVRSFSIDIKMETGIAHLTCLRGVGDSAVRVKGVLDWSST</sequence>
<comment type="caution">
    <text evidence="9">The sequence shown here is derived from an EMBL/GenBank/DDBJ whole genome shotgun (WGS) entry which is preliminary data.</text>
</comment>
<dbReference type="Proteomes" id="UP000824998">
    <property type="component" value="Unassembled WGS sequence"/>
</dbReference>
<dbReference type="GO" id="GO:0003677">
    <property type="term" value="F:DNA binding"/>
    <property type="evidence" value="ECO:0007669"/>
    <property type="project" value="UniProtKB-KW"/>
</dbReference>
<keyword evidence="4" id="KW-0238">DNA-binding</keyword>
<dbReference type="GO" id="GO:0000981">
    <property type="term" value="F:DNA-binding transcription factor activity, RNA polymerase II-specific"/>
    <property type="evidence" value="ECO:0007669"/>
    <property type="project" value="InterPro"/>
</dbReference>
<dbReference type="PROSITE" id="PS50048">
    <property type="entry name" value="ZN2_CY6_FUNGAL_2"/>
    <property type="match status" value="1"/>
</dbReference>
<feature type="region of interest" description="Disordered" evidence="7">
    <location>
        <begin position="1"/>
        <end position="29"/>
    </location>
</feature>
<dbReference type="Pfam" id="PF00172">
    <property type="entry name" value="Zn_clus"/>
    <property type="match status" value="1"/>
</dbReference>
<feature type="domain" description="Zn(2)-C6 fungal-type" evidence="8">
    <location>
        <begin position="37"/>
        <end position="66"/>
    </location>
</feature>
<gene>
    <name evidence="9" type="ORF">BJ875DRAFT_14408</name>
</gene>
<dbReference type="InterPro" id="IPR036864">
    <property type="entry name" value="Zn2-C6_fun-type_DNA-bd_sf"/>
</dbReference>
<evidence type="ECO:0000256" key="6">
    <source>
        <dbReference type="ARBA" id="ARBA00023242"/>
    </source>
</evidence>
<protein>
    <recommendedName>
        <fullName evidence="8">Zn(2)-C6 fungal-type domain-containing protein</fullName>
    </recommendedName>
</protein>
<dbReference type="InterPro" id="IPR052360">
    <property type="entry name" value="Transcr_Regulatory_Proteins"/>
</dbReference>
<dbReference type="Pfam" id="PF11951">
    <property type="entry name" value="Fungal_trans_2"/>
    <property type="match status" value="1"/>
</dbReference>
<dbReference type="OrthoDB" id="3172332at2759"/>
<evidence type="ECO:0000256" key="3">
    <source>
        <dbReference type="ARBA" id="ARBA00023015"/>
    </source>
</evidence>
<keyword evidence="1" id="KW-0479">Metal-binding</keyword>
<dbReference type="InterPro" id="IPR001138">
    <property type="entry name" value="Zn2Cys6_DnaBD"/>
</dbReference>
<evidence type="ECO:0000256" key="2">
    <source>
        <dbReference type="ARBA" id="ARBA00022833"/>
    </source>
</evidence>
<dbReference type="PANTHER" id="PTHR36206">
    <property type="entry name" value="ASPERCRYPTIN BIOSYNTHESIS CLUSTER-SPECIFIC TRANSCRIPTION REGULATOR ATNN-RELATED"/>
    <property type="match status" value="1"/>
</dbReference>
<dbReference type="Gene3D" id="4.10.240.10">
    <property type="entry name" value="Zn(2)-C6 fungal-type DNA-binding domain"/>
    <property type="match status" value="1"/>
</dbReference>
<dbReference type="EMBL" id="MU251366">
    <property type="protein sequence ID" value="KAG9238755.1"/>
    <property type="molecule type" value="Genomic_DNA"/>
</dbReference>
<keyword evidence="10" id="KW-1185">Reference proteome</keyword>
<dbReference type="SUPFAM" id="SSF57701">
    <property type="entry name" value="Zn2/Cys6 DNA-binding domain"/>
    <property type="match status" value="1"/>
</dbReference>
<name>A0A9P8C9S6_9HELO</name>
<keyword evidence="2" id="KW-0862">Zinc</keyword>
<keyword evidence="3" id="KW-0805">Transcription regulation</keyword>
<dbReference type="PANTHER" id="PTHR36206:SF4">
    <property type="entry name" value="HYPOTHETICAL CONSERVED PROTEIN (EUROFUNG)-RELATED"/>
    <property type="match status" value="1"/>
</dbReference>
<dbReference type="CDD" id="cd00067">
    <property type="entry name" value="GAL4"/>
    <property type="match status" value="1"/>
</dbReference>